<dbReference type="Proteomes" id="UP001524944">
    <property type="component" value="Unassembled WGS sequence"/>
</dbReference>
<dbReference type="EMBL" id="JANPWE010000019">
    <property type="protein sequence ID" value="MCR6547154.1"/>
    <property type="molecule type" value="Genomic_DNA"/>
</dbReference>
<accession>A0ABT1Y8E3</accession>
<proteinExistence type="predicted"/>
<organism evidence="1 2">
    <name type="scientific">Dehalobacterium formicoaceticum</name>
    <dbReference type="NCBI Taxonomy" id="51515"/>
    <lineage>
        <taxon>Bacteria</taxon>
        <taxon>Bacillati</taxon>
        <taxon>Bacillota</taxon>
        <taxon>Clostridia</taxon>
        <taxon>Eubacteriales</taxon>
        <taxon>Peptococcaceae</taxon>
        <taxon>Dehalobacterium</taxon>
    </lineage>
</organism>
<dbReference type="RefSeq" id="WP_257914274.1">
    <property type="nucleotide sequence ID" value="NZ_JANPWE010000019.1"/>
</dbReference>
<keyword evidence="2" id="KW-1185">Reference proteome</keyword>
<name>A0ABT1Y8E3_9FIRM</name>
<evidence type="ECO:0000313" key="2">
    <source>
        <dbReference type="Proteomes" id="UP001524944"/>
    </source>
</evidence>
<evidence type="ECO:0000313" key="1">
    <source>
        <dbReference type="EMBL" id="MCR6547154.1"/>
    </source>
</evidence>
<gene>
    <name evidence="1" type="ORF">NVS47_16830</name>
</gene>
<reference evidence="1 2" key="1">
    <citation type="submission" date="2022-08" db="EMBL/GenBank/DDBJ databases">
        <title>Proteogenomics of the novel Dehalobacterium formicoaceticum strain EZ94 highlights a key role of methyltransferases during anaerobic dichloromethane degradation.</title>
        <authorList>
            <person name="Wasmund K."/>
        </authorList>
    </citation>
    <scope>NUCLEOTIDE SEQUENCE [LARGE SCALE GENOMIC DNA]</scope>
    <source>
        <strain evidence="1 2">EZ94</strain>
    </source>
</reference>
<comment type="caution">
    <text evidence="1">The sequence shown here is derived from an EMBL/GenBank/DDBJ whole genome shotgun (WGS) entry which is preliminary data.</text>
</comment>
<sequence>MKDPLLTTGCFHKLGCTMSELEWLNSKGRFSIIHPGDVLQVPEKQTGTTI</sequence>
<protein>
    <submittedName>
        <fullName evidence="1">Uncharacterized protein</fullName>
    </submittedName>
</protein>